<dbReference type="InterPro" id="IPR009061">
    <property type="entry name" value="DNA-bd_dom_put_sf"/>
</dbReference>
<dbReference type="Pfam" id="PF12728">
    <property type="entry name" value="HTH_17"/>
    <property type="match status" value="1"/>
</dbReference>
<evidence type="ECO:0000313" key="2">
    <source>
        <dbReference type="EMBL" id="MRS59869.1"/>
    </source>
</evidence>
<gene>
    <name evidence="2" type="ORF">GJJ30_01085</name>
</gene>
<sequence>MENITQSIDSSNLPTSPPIRPSEVVPWEAFMKLWNKVIDLERRLERDEKLRLTNTLLTPRQVARVLNIHPTTVLTYERAGKIISVRDGKKVNYRVDSIREYLQKKRIDPAEIDNRLLVVFHHP</sequence>
<dbReference type="Proteomes" id="UP000441754">
    <property type="component" value="Unassembled WGS sequence"/>
</dbReference>
<protein>
    <submittedName>
        <fullName evidence="2">Helix-turn-helix domain-containing protein</fullName>
    </submittedName>
</protein>
<accession>A0A7K0ED98</accession>
<keyword evidence="3" id="KW-1185">Reference proteome</keyword>
<evidence type="ECO:0000259" key="1">
    <source>
        <dbReference type="Pfam" id="PF12728"/>
    </source>
</evidence>
<dbReference type="RefSeq" id="WP_154172272.1">
    <property type="nucleotide sequence ID" value="NZ_WJXZ01000001.1"/>
</dbReference>
<name>A0A7K0ED98_9BACT</name>
<evidence type="ECO:0000313" key="3">
    <source>
        <dbReference type="Proteomes" id="UP000441754"/>
    </source>
</evidence>
<reference evidence="2 3" key="1">
    <citation type="journal article" date="2018" name="Antonie Van Leeuwenhoek">
        <title>Larkinella terrae sp. nov., isolated from soil on Jeju Island, South Korea.</title>
        <authorList>
            <person name="Ten L.N."/>
            <person name="Jeon J."/>
            <person name="Park S.J."/>
            <person name="Park S."/>
            <person name="Lee S.Y."/>
            <person name="Kim M.K."/>
            <person name="Jung H.Y."/>
        </authorList>
    </citation>
    <scope>NUCLEOTIDE SEQUENCE [LARGE SCALE GENOMIC DNA]</scope>
    <source>
        <strain evidence="2 3">KCTC 52001</strain>
    </source>
</reference>
<dbReference type="InterPro" id="IPR041657">
    <property type="entry name" value="HTH_17"/>
</dbReference>
<comment type="caution">
    <text evidence="2">The sequence shown here is derived from an EMBL/GenBank/DDBJ whole genome shotgun (WGS) entry which is preliminary data.</text>
</comment>
<organism evidence="2 3">
    <name type="scientific">Larkinella terrae</name>
    <dbReference type="NCBI Taxonomy" id="2025311"/>
    <lineage>
        <taxon>Bacteria</taxon>
        <taxon>Pseudomonadati</taxon>
        <taxon>Bacteroidota</taxon>
        <taxon>Cytophagia</taxon>
        <taxon>Cytophagales</taxon>
        <taxon>Spirosomataceae</taxon>
        <taxon>Larkinella</taxon>
    </lineage>
</organism>
<proteinExistence type="predicted"/>
<dbReference type="OrthoDB" id="5345718at2"/>
<feature type="domain" description="Helix-turn-helix" evidence="1">
    <location>
        <begin position="56"/>
        <end position="106"/>
    </location>
</feature>
<dbReference type="AlphaFoldDB" id="A0A7K0ED98"/>
<dbReference type="SUPFAM" id="SSF46955">
    <property type="entry name" value="Putative DNA-binding domain"/>
    <property type="match status" value="1"/>
</dbReference>
<dbReference type="EMBL" id="WJXZ01000001">
    <property type="protein sequence ID" value="MRS59869.1"/>
    <property type="molecule type" value="Genomic_DNA"/>
</dbReference>